<accession>A0A2G8RHN5</accession>
<dbReference type="InterPro" id="IPR036259">
    <property type="entry name" value="MFS_trans_sf"/>
</dbReference>
<feature type="transmembrane region" description="Helical" evidence="4">
    <location>
        <begin position="79"/>
        <end position="99"/>
    </location>
</feature>
<feature type="transmembrane region" description="Helical" evidence="4">
    <location>
        <begin position="140"/>
        <end position="165"/>
    </location>
</feature>
<dbReference type="InterPro" id="IPR011701">
    <property type="entry name" value="MFS"/>
</dbReference>
<feature type="transmembrane region" description="Helical" evidence="4">
    <location>
        <begin position="344"/>
        <end position="368"/>
    </location>
</feature>
<reference evidence="6 7" key="1">
    <citation type="submission" date="2013-09" db="EMBL/GenBank/DDBJ databases">
        <title>Genome sequencing of Phaeobacter antarcticus sp. nov. SM1211.</title>
        <authorList>
            <person name="Zhang X.-Y."/>
            <person name="Liu C."/>
            <person name="Chen X.-L."/>
            <person name="Xie B.-B."/>
            <person name="Qin Q.-L."/>
            <person name="Rong J.-C."/>
            <person name="Zhang Y.-Z."/>
        </authorList>
    </citation>
    <scope>NUCLEOTIDE SEQUENCE [LARGE SCALE GENOMIC DNA]</scope>
    <source>
        <strain evidence="6 7">SM1211</strain>
    </source>
</reference>
<sequence>MHTHPDTSPFDSRYSWTRLGITLLIAVMGNVGMWAIILIMPEVGAEFGAGRAEASMPYTTTMIGFALGNLVIGRAVDRWGMTTALSGSAVLIALSYGVAALSPNIVVLSLVQVFIGFGTASCFGPLIADISQWFETRRGIAVAIAASGNYLSGAIWPVLLGWIAADAGWRWIYALLAVLTVLLVLPLAQLLRRRLPVEATAQAEAKSSARAVATGFSPRQLQWMLGLAGIGCCVAMAMPQVHIVALCVDMGFGAAVGAEMLSLMLLGGVVSRLLSGVLADRLGGVRTLLIGSTLQCLALFLYLPAGGMVSLYLVSLVFGLSQGGIVPSYALIVREYLPAREAGARVGFVLMMTILGMALGGWMSGWIYDVTGSYQWAFLNGIAWNGLNIAVMVVILLRGQRGQRMRAVSV</sequence>
<comment type="caution">
    <text evidence="6">The sequence shown here is derived from an EMBL/GenBank/DDBJ whole genome shotgun (WGS) entry which is preliminary data.</text>
</comment>
<dbReference type="PANTHER" id="PTHR11360">
    <property type="entry name" value="MONOCARBOXYLATE TRANSPORTER"/>
    <property type="match status" value="1"/>
</dbReference>
<feature type="transmembrane region" description="Helical" evidence="4">
    <location>
        <begin position="252"/>
        <end position="275"/>
    </location>
</feature>
<evidence type="ECO:0000259" key="5">
    <source>
        <dbReference type="PROSITE" id="PS50850"/>
    </source>
</evidence>
<keyword evidence="7" id="KW-1185">Reference proteome</keyword>
<keyword evidence="2 4" id="KW-1133">Transmembrane helix</keyword>
<dbReference type="GO" id="GO:0022857">
    <property type="term" value="F:transmembrane transporter activity"/>
    <property type="evidence" value="ECO:0007669"/>
    <property type="project" value="InterPro"/>
</dbReference>
<dbReference type="EMBL" id="AWWI01000047">
    <property type="protein sequence ID" value="PIL21050.1"/>
    <property type="molecule type" value="Genomic_DNA"/>
</dbReference>
<name>A0A2G8RHN5_9RHOB</name>
<dbReference type="Proteomes" id="UP000231259">
    <property type="component" value="Unassembled WGS sequence"/>
</dbReference>
<keyword evidence="1 4" id="KW-0812">Transmembrane</keyword>
<feature type="domain" description="Major facilitator superfamily (MFS) profile" evidence="5">
    <location>
        <begin position="18"/>
        <end position="403"/>
    </location>
</feature>
<organism evidence="6 7">
    <name type="scientific">Puniceibacterium antarcticum</name>
    <dbReference type="NCBI Taxonomy" id="1206336"/>
    <lineage>
        <taxon>Bacteria</taxon>
        <taxon>Pseudomonadati</taxon>
        <taxon>Pseudomonadota</taxon>
        <taxon>Alphaproteobacteria</taxon>
        <taxon>Rhodobacterales</taxon>
        <taxon>Paracoccaceae</taxon>
        <taxon>Puniceibacterium</taxon>
    </lineage>
</organism>
<dbReference type="InterPro" id="IPR050327">
    <property type="entry name" value="Proton-linked_MCT"/>
</dbReference>
<feature type="transmembrane region" description="Helical" evidence="4">
    <location>
        <begin position="311"/>
        <end position="332"/>
    </location>
</feature>
<dbReference type="PANTHER" id="PTHR11360:SF290">
    <property type="entry name" value="MONOCARBOXYLATE MFS PERMEASE"/>
    <property type="match status" value="1"/>
</dbReference>
<evidence type="ECO:0000256" key="4">
    <source>
        <dbReference type="SAM" id="Phobius"/>
    </source>
</evidence>
<evidence type="ECO:0000313" key="7">
    <source>
        <dbReference type="Proteomes" id="UP000231259"/>
    </source>
</evidence>
<feature type="transmembrane region" description="Helical" evidence="4">
    <location>
        <begin position="55"/>
        <end position="72"/>
    </location>
</feature>
<evidence type="ECO:0000256" key="3">
    <source>
        <dbReference type="ARBA" id="ARBA00023136"/>
    </source>
</evidence>
<feature type="transmembrane region" description="Helical" evidence="4">
    <location>
        <begin position="287"/>
        <end position="305"/>
    </location>
</feature>
<feature type="transmembrane region" description="Helical" evidence="4">
    <location>
        <begin position="105"/>
        <end position="128"/>
    </location>
</feature>
<dbReference type="PROSITE" id="PS50850">
    <property type="entry name" value="MFS"/>
    <property type="match status" value="1"/>
</dbReference>
<evidence type="ECO:0000256" key="2">
    <source>
        <dbReference type="ARBA" id="ARBA00022989"/>
    </source>
</evidence>
<dbReference type="Gene3D" id="1.20.1250.20">
    <property type="entry name" value="MFS general substrate transporter like domains"/>
    <property type="match status" value="1"/>
</dbReference>
<protein>
    <recommendedName>
        <fullName evidence="5">Major facilitator superfamily (MFS) profile domain-containing protein</fullName>
    </recommendedName>
</protein>
<dbReference type="Pfam" id="PF07690">
    <property type="entry name" value="MFS_1"/>
    <property type="match status" value="1"/>
</dbReference>
<keyword evidence="3 4" id="KW-0472">Membrane</keyword>
<dbReference type="AlphaFoldDB" id="A0A2G8RHN5"/>
<evidence type="ECO:0000313" key="6">
    <source>
        <dbReference type="EMBL" id="PIL21050.1"/>
    </source>
</evidence>
<feature type="transmembrane region" description="Helical" evidence="4">
    <location>
        <begin position="21"/>
        <end position="40"/>
    </location>
</feature>
<dbReference type="OrthoDB" id="9796632at2"/>
<dbReference type="SUPFAM" id="SSF103473">
    <property type="entry name" value="MFS general substrate transporter"/>
    <property type="match status" value="1"/>
</dbReference>
<feature type="transmembrane region" description="Helical" evidence="4">
    <location>
        <begin position="223"/>
        <end position="246"/>
    </location>
</feature>
<proteinExistence type="predicted"/>
<evidence type="ECO:0000256" key="1">
    <source>
        <dbReference type="ARBA" id="ARBA00022692"/>
    </source>
</evidence>
<gene>
    <name evidence="6" type="ORF">P775_05770</name>
</gene>
<feature type="transmembrane region" description="Helical" evidence="4">
    <location>
        <begin position="374"/>
        <end position="397"/>
    </location>
</feature>
<feature type="transmembrane region" description="Helical" evidence="4">
    <location>
        <begin position="171"/>
        <end position="191"/>
    </location>
</feature>
<dbReference type="InterPro" id="IPR020846">
    <property type="entry name" value="MFS_dom"/>
</dbReference>